<evidence type="ECO:0000256" key="2">
    <source>
        <dbReference type="PIRSR" id="PIRSR000137-2"/>
    </source>
</evidence>
<dbReference type="Pfam" id="PF00732">
    <property type="entry name" value="GMC_oxred_N"/>
    <property type="match status" value="1"/>
</dbReference>
<feature type="chain" id="PRO_5035234376" description="Alcohol oxidase" evidence="4">
    <location>
        <begin position="17"/>
        <end position="607"/>
    </location>
</feature>
<dbReference type="PANTHER" id="PTHR11552">
    <property type="entry name" value="GLUCOSE-METHANOL-CHOLINE GMC OXIDOREDUCTASE"/>
    <property type="match status" value="1"/>
</dbReference>
<feature type="binding site" evidence="2">
    <location>
        <position position="299"/>
    </location>
    <ligand>
        <name>FAD</name>
        <dbReference type="ChEBI" id="CHEBI:57692"/>
    </ligand>
</feature>
<evidence type="ECO:0000256" key="1">
    <source>
        <dbReference type="ARBA" id="ARBA00010790"/>
    </source>
</evidence>
<dbReference type="InterPro" id="IPR007867">
    <property type="entry name" value="GMC_OxRtase_C"/>
</dbReference>
<sequence length="607" mass="66600">MRFLLSLLASSSVVHALGSQNDKNSEKNADQTYDYIVVGSGPGGGPLAANLARNGYTVLLLDAGDMQPNNSNSRMIADATLAINDPLTRWDFFVSRDTEEIDAQYELTTWRQKNGSFYVGLDPPEGSERLGVYYPRAGTVGGCAMHNSATISLPASVDWNDIAAITGDDSWQNENMRQYLVRLERCNYLPNGSTPAHGFNGYIDTSALSNTWAQNTSDDATVLAGLLSAGYPELEGMPLLDQLGRDANSDDPNRDNQTGVFRSFSHSMNGTRSSPLQYIMATLDDPRDFPLTLQEHSFVTKVLFSNSTDSAPRAIGVEYLRGESMYSADPRYNASSTGEWGRAYASKEVILAAGVFVTPQILKLSGIGPAAELATHDILLVKDLPGVGTNMKDNYEAVLYGTFEKPVLGYWEMYYKTSVALRSTDIHFYCFSAEFIGFYPGMSRRLPNEFECGFMQLHPRNINGSVTLRSKNPRDMPIIHLGFFPQGDDDDLNSMVEAINFVRPIFNSVSNNPYTELRPCADGVDCTDAWQRDYLRKQTYSHHVSGSCAIGSDTDPMAVLDSKFRVRGVSGLRVVDGSAFSVQPGSVPALPTLMLSEKALDSILEDA</sequence>
<accession>A0A8J2I4C3</accession>
<evidence type="ECO:0000313" key="8">
    <source>
        <dbReference type="Proteomes" id="UP000676310"/>
    </source>
</evidence>
<dbReference type="InterPro" id="IPR000172">
    <property type="entry name" value="GMC_OxRdtase_N"/>
</dbReference>
<dbReference type="RefSeq" id="XP_043168665.1">
    <property type="nucleotide sequence ID" value="XM_043312730.1"/>
</dbReference>
<evidence type="ECO:0008006" key="9">
    <source>
        <dbReference type="Google" id="ProtNLM"/>
    </source>
</evidence>
<keyword evidence="4" id="KW-0732">Signal</keyword>
<comment type="cofactor">
    <cofactor evidence="2">
        <name>FAD</name>
        <dbReference type="ChEBI" id="CHEBI:57692"/>
    </cofactor>
</comment>
<dbReference type="PIRSF" id="PIRSF000137">
    <property type="entry name" value="Alcohol_oxidase"/>
    <property type="match status" value="1"/>
</dbReference>
<dbReference type="Gene3D" id="3.50.50.60">
    <property type="entry name" value="FAD/NAD(P)-binding domain"/>
    <property type="match status" value="2"/>
</dbReference>
<proteinExistence type="inferred from homology"/>
<keyword evidence="2" id="KW-0274">FAD</keyword>
<dbReference type="GO" id="GO:0050660">
    <property type="term" value="F:flavin adenine dinucleotide binding"/>
    <property type="evidence" value="ECO:0007669"/>
    <property type="project" value="InterPro"/>
</dbReference>
<keyword evidence="8" id="KW-1185">Reference proteome</keyword>
<organism evidence="7 8">
    <name type="scientific">Alternaria atra</name>
    <dbReference type="NCBI Taxonomy" id="119953"/>
    <lineage>
        <taxon>Eukaryota</taxon>
        <taxon>Fungi</taxon>
        <taxon>Dikarya</taxon>
        <taxon>Ascomycota</taxon>
        <taxon>Pezizomycotina</taxon>
        <taxon>Dothideomycetes</taxon>
        <taxon>Pleosporomycetidae</taxon>
        <taxon>Pleosporales</taxon>
        <taxon>Pleosporineae</taxon>
        <taxon>Pleosporaceae</taxon>
        <taxon>Alternaria</taxon>
        <taxon>Alternaria sect. Ulocladioides</taxon>
    </lineage>
</organism>
<comment type="caution">
    <text evidence="7">The sequence shown here is derived from an EMBL/GenBank/DDBJ whole genome shotgun (WGS) entry which is preliminary data.</text>
</comment>
<feature type="domain" description="Glucose-methanol-choline oxidoreductase C-terminal" evidence="6">
    <location>
        <begin position="463"/>
        <end position="595"/>
    </location>
</feature>
<feature type="binding site" evidence="2">
    <location>
        <position position="577"/>
    </location>
    <ligand>
        <name>FAD</name>
        <dbReference type="ChEBI" id="CHEBI:57692"/>
    </ligand>
</feature>
<feature type="region of interest" description="Disordered" evidence="3">
    <location>
        <begin position="245"/>
        <end position="268"/>
    </location>
</feature>
<dbReference type="SUPFAM" id="SSF54373">
    <property type="entry name" value="FAD-linked reductases, C-terminal domain"/>
    <property type="match status" value="1"/>
</dbReference>
<reference evidence="7" key="1">
    <citation type="submission" date="2021-05" db="EMBL/GenBank/DDBJ databases">
        <authorList>
            <person name="Stam R."/>
        </authorList>
    </citation>
    <scope>NUCLEOTIDE SEQUENCE</scope>
    <source>
        <strain evidence="7">CS162</strain>
    </source>
</reference>
<dbReference type="SUPFAM" id="SSF51905">
    <property type="entry name" value="FAD/NAD(P)-binding domain"/>
    <property type="match status" value="1"/>
</dbReference>
<dbReference type="Pfam" id="PF05199">
    <property type="entry name" value="GMC_oxred_C"/>
    <property type="match status" value="1"/>
</dbReference>
<dbReference type="Gene3D" id="3.30.560.10">
    <property type="entry name" value="Glucose Oxidase, domain 3"/>
    <property type="match status" value="1"/>
</dbReference>
<comment type="similarity">
    <text evidence="1">Belongs to the GMC oxidoreductase family.</text>
</comment>
<dbReference type="InterPro" id="IPR012132">
    <property type="entry name" value="GMC_OxRdtase"/>
</dbReference>
<evidence type="ECO:0000313" key="7">
    <source>
        <dbReference type="EMBL" id="CAG5158504.1"/>
    </source>
</evidence>
<dbReference type="GO" id="GO:0016614">
    <property type="term" value="F:oxidoreductase activity, acting on CH-OH group of donors"/>
    <property type="evidence" value="ECO:0007669"/>
    <property type="project" value="InterPro"/>
</dbReference>
<evidence type="ECO:0000256" key="3">
    <source>
        <dbReference type="SAM" id="MobiDB-lite"/>
    </source>
</evidence>
<evidence type="ECO:0000259" key="5">
    <source>
        <dbReference type="Pfam" id="PF00732"/>
    </source>
</evidence>
<feature type="compositionally biased region" description="Basic and acidic residues" evidence="3">
    <location>
        <begin position="245"/>
        <end position="254"/>
    </location>
</feature>
<dbReference type="Proteomes" id="UP000676310">
    <property type="component" value="Unassembled WGS sequence"/>
</dbReference>
<feature type="signal peptide" evidence="4">
    <location>
        <begin position="1"/>
        <end position="16"/>
    </location>
</feature>
<evidence type="ECO:0000259" key="6">
    <source>
        <dbReference type="Pfam" id="PF05199"/>
    </source>
</evidence>
<dbReference type="InterPro" id="IPR036188">
    <property type="entry name" value="FAD/NAD-bd_sf"/>
</dbReference>
<dbReference type="PANTHER" id="PTHR11552:SF80">
    <property type="entry name" value="GMC OXIDOREDUCTASE"/>
    <property type="match status" value="1"/>
</dbReference>
<dbReference type="OrthoDB" id="269227at2759"/>
<feature type="compositionally biased region" description="Polar residues" evidence="3">
    <location>
        <begin position="255"/>
        <end position="268"/>
    </location>
</feature>
<feature type="domain" description="Glucose-methanol-choline oxidoreductase N-terminal" evidence="5">
    <location>
        <begin position="132"/>
        <end position="394"/>
    </location>
</feature>
<gene>
    <name evidence="7" type="ORF">ALTATR162_LOCUS5113</name>
</gene>
<keyword evidence="2" id="KW-0285">Flavoprotein</keyword>
<name>A0A8J2I4C3_9PLEO</name>
<protein>
    <recommendedName>
        <fullName evidence="9">Alcohol oxidase</fullName>
    </recommendedName>
</protein>
<dbReference type="EMBL" id="CAJRGZ010000019">
    <property type="protein sequence ID" value="CAG5158504.1"/>
    <property type="molecule type" value="Genomic_DNA"/>
</dbReference>
<evidence type="ECO:0000256" key="4">
    <source>
        <dbReference type="SAM" id="SignalP"/>
    </source>
</evidence>
<dbReference type="GeneID" id="67016856"/>
<dbReference type="AlphaFoldDB" id="A0A8J2I4C3"/>